<keyword evidence="2" id="KW-1185">Reference proteome</keyword>
<dbReference type="Proteomes" id="UP000275663">
    <property type="component" value="Chromosome"/>
</dbReference>
<protein>
    <submittedName>
        <fullName evidence="1">HPr-rel-A system PqqD family peptide chaperone</fullName>
    </submittedName>
</protein>
<name>A0A3Q9BQV0_9BURK</name>
<sequence length="106" mass="11757">MSHIIKKNPPLSPLWSLASPAQLCIRVWEDDETAVVYDARSGDTHLIEPLGLAILSLLRDEPHNIASINLQLTSLYAPEDHVSIFDLIPTVLRDMHDVGLIVEIPA</sequence>
<evidence type="ECO:0000313" key="1">
    <source>
        <dbReference type="EMBL" id="AZP12462.1"/>
    </source>
</evidence>
<accession>A0A3Q9BQV0</accession>
<dbReference type="OrthoDB" id="9155821at2"/>
<dbReference type="AlphaFoldDB" id="A0A3Q9BQV0"/>
<reference evidence="1 2" key="1">
    <citation type="journal article" date="2011" name="Int. J. Syst. Evol. Microbiol.">
        <title>Description of Undibacterium oligocarboniphilum sp. nov., isolated from purified water, and Undibacterium pigrum strain CCUG 49012 as the type strain of Undibacterium parvum sp. nov., and emended descriptions of the genus Undibacterium and the species Undibacterium pigrum.</title>
        <authorList>
            <person name="Eder W."/>
            <person name="Wanner G."/>
            <person name="Ludwig W."/>
            <person name="Busse H.J."/>
            <person name="Ziemke-Kageler F."/>
            <person name="Lang E."/>
        </authorList>
    </citation>
    <scope>NUCLEOTIDE SEQUENCE [LARGE SCALE GENOMIC DNA]</scope>
    <source>
        <strain evidence="1 2">DSM 23061</strain>
    </source>
</reference>
<evidence type="ECO:0000313" key="2">
    <source>
        <dbReference type="Proteomes" id="UP000275663"/>
    </source>
</evidence>
<organism evidence="1 2">
    <name type="scientific">Undibacterium parvum</name>
    <dbReference type="NCBI Taxonomy" id="401471"/>
    <lineage>
        <taxon>Bacteria</taxon>
        <taxon>Pseudomonadati</taxon>
        <taxon>Pseudomonadota</taxon>
        <taxon>Betaproteobacteria</taxon>
        <taxon>Burkholderiales</taxon>
        <taxon>Oxalobacteraceae</taxon>
        <taxon>Undibacterium</taxon>
    </lineage>
</organism>
<dbReference type="InterPro" id="IPR027599">
    <property type="entry name" value="PqqD-rel_X"/>
</dbReference>
<dbReference type="EMBL" id="CP034464">
    <property type="protein sequence ID" value="AZP12462.1"/>
    <property type="molecule type" value="Genomic_DNA"/>
</dbReference>
<proteinExistence type="predicted"/>
<dbReference type="NCBIfam" id="TIGR04353">
    <property type="entry name" value="PqqD_rel_X"/>
    <property type="match status" value="1"/>
</dbReference>
<gene>
    <name evidence="1" type="ORF">EJN92_10865</name>
</gene>
<dbReference type="KEGG" id="upv:EJN92_10865"/>